<dbReference type="Proteomes" id="UP000246145">
    <property type="component" value="Unassembled WGS sequence"/>
</dbReference>
<feature type="coiled-coil region" evidence="1">
    <location>
        <begin position="182"/>
        <end position="209"/>
    </location>
</feature>
<dbReference type="OrthoDB" id="9765502at2"/>
<dbReference type="GO" id="GO:0004803">
    <property type="term" value="F:transposase activity"/>
    <property type="evidence" value="ECO:0007669"/>
    <property type="project" value="InterPro"/>
</dbReference>
<comment type="caution">
    <text evidence="3">The sequence shown here is derived from an EMBL/GenBank/DDBJ whole genome shotgun (WGS) entry which is preliminary data.</text>
</comment>
<dbReference type="InterPro" id="IPR001584">
    <property type="entry name" value="Integrase_cat-core"/>
</dbReference>
<dbReference type="NCBIfam" id="NF033516">
    <property type="entry name" value="transpos_IS3"/>
    <property type="match status" value="1"/>
</dbReference>
<dbReference type="InterPro" id="IPR012337">
    <property type="entry name" value="RNaseH-like_sf"/>
</dbReference>
<dbReference type="InterPro" id="IPR048020">
    <property type="entry name" value="Transpos_IS3"/>
</dbReference>
<dbReference type="EMBL" id="QEKO01000001">
    <property type="protein sequence ID" value="PVY67852.1"/>
    <property type="molecule type" value="Genomic_DNA"/>
</dbReference>
<dbReference type="Pfam" id="PF13333">
    <property type="entry name" value="rve_2"/>
    <property type="match status" value="1"/>
</dbReference>
<evidence type="ECO:0000259" key="2">
    <source>
        <dbReference type="PROSITE" id="PS50994"/>
    </source>
</evidence>
<name>A0A2U1CPM9_9BURK</name>
<dbReference type="InterPro" id="IPR050900">
    <property type="entry name" value="Transposase_IS3/IS150/IS904"/>
</dbReference>
<dbReference type="SUPFAM" id="SSF53098">
    <property type="entry name" value="Ribonuclease H-like"/>
    <property type="match status" value="1"/>
</dbReference>
<organism evidence="3 4">
    <name type="scientific">Pusillimonas noertemannii</name>
    <dbReference type="NCBI Taxonomy" id="305977"/>
    <lineage>
        <taxon>Bacteria</taxon>
        <taxon>Pseudomonadati</taxon>
        <taxon>Pseudomonadota</taxon>
        <taxon>Betaproteobacteria</taxon>
        <taxon>Burkholderiales</taxon>
        <taxon>Alcaligenaceae</taxon>
        <taxon>Pusillimonas</taxon>
    </lineage>
</organism>
<reference evidence="3 4" key="1">
    <citation type="submission" date="2018-04" db="EMBL/GenBank/DDBJ databases">
        <title>Genomic Encyclopedia of Type Strains, Phase IV (KMG-IV): sequencing the most valuable type-strain genomes for metagenomic binning, comparative biology and taxonomic classification.</title>
        <authorList>
            <person name="Goeker M."/>
        </authorList>
    </citation>
    <scope>NUCLEOTIDE SEQUENCE [LARGE SCALE GENOMIC DNA]</scope>
    <source>
        <strain evidence="3 4">DSM 10065</strain>
    </source>
</reference>
<protein>
    <submittedName>
        <fullName evidence="3">Transposase InsO family protein</fullName>
    </submittedName>
</protein>
<dbReference type="PROSITE" id="PS50994">
    <property type="entry name" value="INTEGRASE"/>
    <property type="match status" value="1"/>
</dbReference>
<evidence type="ECO:0000256" key="1">
    <source>
        <dbReference type="SAM" id="Coils"/>
    </source>
</evidence>
<dbReference type="SUPFAM" id="SSF46689">
    <property type="entry name" value="Homeodomain-like"/>
    <property type="match status" value="2"/>
</dbReference>
<keyword evidence="4" id="KW-1185">Reference proteome</keyword>
<dbReference type="AlphaFoldDB" id="A0A2U1CPM9"/>
<sequence>MYSHEDRLRAVKLYLKLGRRMNATLRQLGYSNKSSLKAWCAEFEQHRDLRKGYQRVKRRYTDEQKHRAVDHYVEQGHSLIHTIRCLGYPSRETLRAWIGELRPEFKRTITGSSTPHNMPRPRATKQQAIIALNTRSGSAREVADTIGVTRETLYSWHHQLLGYAPLKPMPKRTDTVPLEQQRADLHRELIDLEAQVRKLRLERDILEKASELIKKDAGINLLGLTSREKATVVDALKELYPLTQLLQSLRLARSTYFYQRLRQTLPDKYAKVRAAIRNLFDENYCCYGYRRIDKALRRQGVRLSEKVVRRLMAEESLTVQTPRRQRFSAYAGEPTPAVPNLLSRDFHACAPNTKWLTDLTEIHIPAGKVYVSPVVDCFDGLVVAWTIGTRPDADLVNTMLDQAVQTLQPGEHPVIHSDRGAHYRWPEWIRRTDNAKLVRSMSKKGCSPDNAACEGFFGRLKTELIYPRNWRDVQLQDFMEQIDGYIRWYNEHRIKLSLGGRSPIEYRQALGLMPT</sequence>
<dbReference type="PANTHER" id="PTHR46889:SF4">
    <property type="entry name" value="TRANSPOSASE INSO FOR INSERTION SEQUENCE ELEMENT IS911B-RELATED"/>
    <property type="match status" value="1"/>
</dbReference>
<accession>A0A2U1CPM9</accession>
<evidence type="ECO:0000313" key="4">
    <source>
        <dbReference type="Proteomes" id="UP000246145"/>
    </source>
</evidence>
<evidence type="ECO:0000313" key="3">
    <source>
        <dbReference type="EMBL" id="PVY67852.1"/>
    </source>
</evidence>
<dbReference type="GO" id="GO:0003677">
    <property type="term" value="F:DNA binding"/>
    <property type="evidence" value="ECO:0007669"/>
    <property type="project" value="InterPro"/>
</dbReference>
<dbReference type="Gene3D" id="3.30.420.10">
    <property type="entry name" value="Ribonuclease H-like superfamily/Ribonuclease H"/>
    <property type="match status" value="1"/>
</dbReference>
<dbReference type="InterPro" id="IPR036397">
    <property type="entry name" value="RNaseH_sf"/>
</dbReference>
<keyword evidence="1" id="KW-0175">Coiled coil</keyword>
<dbReference type="InterPro" id="IPR025948">
    <property type="entry name" value="HTH-like_dom"/>
</dbReference>
<dbReference type="GO" id="GO:0015074">
    <property type="term" value="P:DNA integration"/>
    <property type="evidence" value="ECO:0007669"/>
    <property type="project" value="InterPro"/>
</dbReference>
<feature type="domain" description="Integrase catalytic" evidence="2">
    <location>
        <begin position="347"/>
        <end position="511"/>
    </location>
</feature>
<dbReference type="RefSeq" id="WP_116517157.1">
    <property type="nucleotide sequence ID" value="NZ_JACCEX010000001.1"/>
</dbReference>
<gene>
    <name evidence="3" type="ORF">C7440_0235</name>
</gene>
<proteinExistence type="predicted"/>
<dbReference type="PANTHER" id="PTHR46889">
    <property type="entry name" value="TRANSPOSASE INSF FOR INSERTION SEQUENCE IS3B-RELATED"/>
    <property type="match status" value="1"/>
</dbReference>
<dbReference type="InterPro" id="IPR009057">
    <property type="entry name" value="Homeodomain-like_sf"/>
</dbReference>
<dbReference type="Pfam" id="PF00665">
    <property type="entry name" value="rve"/>
    <property type="match status" value="1"/>
</dbReference>
<dbReference type="Pfam" id="PF13276">
    <property type="entry name" value="HTH_21"/>
    <property type="match status" value="1"/>
</dbReference>
<dbReference type="GO" id="GO:0006313">
    <property type="term" value="P:DNA transposition"/>
    <property type="evidence" value="ECO:0007669"/>
    <property type="project" value="InterPro"/>
</dbReference>